<keyword evidence="3" id="KW-1185">Reference proteome</keyword>
<reference evidence="2" key="2">
    <citation type="submission" date="2025-09" db="UniProtKB">
        <authorList>
            <consortium name="Ensembl"/>
        </authorList>
    </citation>
    <scope>IDENTIFICATION</scope>
</reference>
<evidence type="ECO:0000313" key="3">
    <source>
        <dbReference type="Proteomes" id="UP000694415"/>
    </source>
</evidence>
<keyword evidence="1" id="KW-0812">Transmembrane</keyword>
<organism evidence="2 3">
    <name type="scientific">Mus spicilegus</name>
    <name type="common">Mound-building mouse</name>
    <dbReference type="NCBI Taxonomy" id="10103"/>
    <lineage>
        <taxon>Eukaryota</taxon>
        <taxon>Metazoa</taxon>
        <taxon>Chordata</taxon>
        <taxon>Craniata</taxon>
        <taxon>Vertebrata</taxon>
        <taxon>Euteleostomi</taxon>
        <taxon>Mammalia</taxon>
        <taxon>Eutheria</taxon>
        <taxon>Euarchontoglires</taxon>
        <taxon>Glires</taxon>
        <taxon>Rodentia</taxon>
        <taxon>Myomorpha</taxon>
        <taxon>Muroidea</taxon>
        <taxon>Muridae</taxon>
        <taxon>Murinae</taxon>
        <taxon>Mus</taxon>
        <taxon>Mus</taxon>
    </lineage>
</organism>
<sequence length="80" mass="9582">MKHWQERNHLFSVCYYVTVNTLFCLFFKHSLWKHEPQALIFFLVRILCKMPLFGASALSPFASQLCFSLYFCFSDLLFFL</sequence>
<proteinExistence type="predicted"/>
<feature type="transmembrane region" description="Helical" evidence="1">
    <location>
        <begin position="52"/>
        <end position="73"/>
    </location>
</feature>
<accession>A0A8C6HE08</accession>
<evidence type="ECO:0000256" key="1">
    <source>
        <dbReference type="SAM" id="Phobius"/>
    </source>
</evidence>
<keyword evidence="1" id="KW-1133">Transmembrane helix</keyword>
<protein>
    <submittedName>
        <fullName evidence="2">Uncharacterized protein</fullName>
    </submittedName>
</protein>
<dbReference type="Ensembl" id="ENSMSIT00000025902.1">
    <property type="protein sequence ID" value="ENSMSIP00000020516.1"/>
    <property type="gene ID" value="ENSMSIG00000017429.1"/>
</dbReference>
<dbReference type="AlphaFoldDB" id="A0A8C6HE08"/>
<keyword evidence="1" id="KW-0472">Membrane</keyword>
<evidence type="ECO:0000313" key="2">
    <source>
        <dbReference type="Ensembl" id="ENSMSIP00000020516.1"/>
    </source>
</evidence>
<name>A0A8C6HE08_MUSSI</name>
<reference evidence="2" key="1">
    <citation type="submission" date="2025-08" db="UniProtKB">
        <authorList>
            <consortium name="Ensembl"/>
        </authorList>
    </citation>
    <scope>IDENTIFICATION</scope>
</reference>
<dbReference type="Proteomes" id="UP000694415">
    <property type="component" value="Unplaced"/>
</dbReference>
<feature type="transmembrane region" description="Helical" evidence="1">
    <location>
        <begin position="12"/>
        <end position="32"/>
    </location>
</feature>